<evidence type="ECO:0000256" key="1">
    <source>
        <dbReference type="SAM" id="MobiDB-lite"/>
    </source>
</evidence>
<gene>
    <name evidence="4" type="ORF">MJO52_20390</name>
</gene>
<evidence type="ECO:0000313" key="5">
    <source>
        <dbReference type="Proteomes" id="UP001055658"/>
    </source>
</evidence>
<dbReference type="Gene3D" id="3.40.1350.10">
    <property type="match status" value="1"/>
</dbReference>
<keyword evidence="5" id="KW-1185">Reference proteome</keyword>
<proteinExistence type="predicted"/>
<dbReference type="PANTHER" id="PTHR30015:SF7">
    <property type="entry name" value="TYPE IV METHYL-DIRECTED RESTRICTION ENZYME ECOKMRR"/>
    <property type="match status" value="1"/>
</dbReference>
<keyword evidence="4" id="KW-0378">Hydrolase</keyword>
<dbReference type="InterPro" id="IPR025745">
    <property type="entry name" value="Mrr-like_N_dom"/>
</dbReference>
<feature type="region of interest" description="Disordered" evidence="1">
    <location>
        <begin position="113"/>
        <end position="132"/>
    </location>
</feature>
<dbReference type="InterPro" id="IPR052906">
    <property type="entry name" value="Type_IV_Methyl-Rstrct_Enzyme"/>
</dbReference>
<dbReference type="Pfam" id="PF04471">
    <property type="entry name" value="Mrr_cat"/>
    <property type="match status" value="1"/>
</dbReference>
<keyword evidence="4" id="KW-0540">Nuclease</keyword>
<feature type="compositionally biased region" description="Polar residues" evidence="1">
    <location>
        <begin position="121"/>
        <end position="130"/>
    </location>
</feature>
<dbReference type="RefSeq" id="WP_252083782.1">
    <property type="nucleotide sequence ID" value="NZ_CP092418.1"/>
</dbReference>
<sequence>MPIPSYQQLFRPLLAAIEDGRAHQMVDLHERLSTFFELTQEEIQRHLPSGRQTYFRNRLGWARTYLGKAGLIEIPVRGSYKITDRGRQALVDCPNAISNAYLRQYPEFVEFTRGSRETADRSQATTTDNDLTPEERLRSAHAELKDTLADQLLTHIKQCSPQFFERLVVDLMLAMGYGGTAEDAGLATQYSADGGIDGIIKQDPLGLDSIYLQAKRYTENTIGRPEIQKFCGALDMCRAKKGVFITTSRFSQEAQAFVGMIEKKIILIDGDKLADLMITYGLGTSVKETLTLQAIDSDYFSEDD</sequence>
<evidence type="ECO:0000259" key="2">
    <source>
        <dbReference type="Pfam" id="PF04471"/>
    </source>
</evidence>
<feature type="domain" description="Restriction system protein Mrr-like N-terminal" evidence="3">
    <location>
        <begin position="6"/>
        <end position="90"/>
    </location>
</feature>
<reference evidence="4" key="1">
    <citation type="submission" date="2022-02" db="EMBL/GenBank/DDBJ databases">
        <title>Coral-associated bacteria.</title>
        <authorList>
            <person name="Tang K."/>
            <person name="Wang X."/>
        </authorList>
    </citation>
    <scope>NUCLEOTIDE SEQUENCE</scope>
    <source>
        <strain evidence="4">SCSIO 43006</strain>
    </source>
</reference>
<dbReference type="SUPFAM" id="SSF52980">
    <property type="entry name" value="Restriction endonuclease-like"/>
    <property type="match status" value="1"/>
</dbReference>
<dbReference type="Proteomes" id="UP001055658">
    <property type="component" value="Chromosome"/>
</dbReference>
<dbReference type="GO" id="GO:0004519">
    <property type="term" value="F:endonuclease activity"/>
    <property type="evidence" value="ECO:0007669"/>
    <property type="project" value="UniProtKB-KW"/>
</dbReference>
<dbReference type="PANTHER" id="PTHR30015">
    <property type="entry name" value="MRR RESTRICTION SYSTEM PROTEIN"/>
    <property type="match status" value="1"/>
</dbReference>
<evidence type="ECO:0000259" key="3">
    <source>
        <dbReference type="Pfam" id="PF14338"/>
    </source>
</evidence>
<dbReference type="InterPro" id="IPR011335">
    <property type="entry name" value="Restrct_endonuc-II-like"/>
</dbReference>
<keyword evidence="4" id="KW-0255">Endonuclease</keyword>
<dbReference type="InterPro" id="IPR011856">
    <property type="entry name" value="tRNA_endonuc-like_dom_sf"/>
</dbReference>
<feature type="domain" description="Restriction endonuclease type IV Mrr" evidence="2">
    <location>
        <begin position="156"/>
        <end position="277"/>
    </location>
</feature>
<protein>
    <submittedName>
        <fullName evidence="4">Restriction endonuclease</fullName>
    </submittedName>
</protein>
<accession>A0ABY4VAR9</accession>
<dbReference type="InterPro" id="IPR007560">
    <property type="entry name" value="Restrct_endonuc_IV_Mrr"/>
</dbReference>
<organism evidence="4 5">
    <name type="scientific">Microbulbifer variabilis</name>
    <dbReference type="NCBI Taxonomy" id="266805"/>
    <lineage>
        <taxon>Bacteria</taxon>
        <taxon>Pseudomonadati</taxon>
        <taxon>Pseudomonadota</taxon>
        <taxon>Gammaproteobacteria</taxon>
        <taxon>Cellvibrionales</taxon>
        <taxon>Microbulbiferaceae</taxon>
        <taxon>Microbulbifer</taxon>
    </lineage>
</organism>
<dbReference type="Pfam" id="PF14338">
    <property type="entry name" value="Mrr_N"/>
    <property type="match status" value="1"/>
</dbReference>
<name>A0ABY4VAR9_9GAMM</name>
<dbReference type="EMBL" id="CP092418">
    <property type="protein sequence ID" value="USD21385.1"/>
    <property type="molecule type" value="Genomic_DNA"/>
</dbReference>
<evidence type="ECO:0000313" key="4">
    <source>
        <dbReference type="EMBL" id="USD21385.1"/>
    </source>
</evidence>